<name>A0A840TY74_9BACT</name>
<dbReference type="EMBL" id="JACHGF010000010">
    <property type="protein sequence ID" value="MBB5286562.1"/>
    <property type="molecule type" value="Genomic_DNA"/>
</dbReference>
<comment type="caution">
    <text evidence="2">The sequence shown here is derived from an EMBL/GenBank/DDBJ whole genome shotgun (WGS) entry which is preliminary data.</text>
</comment>
<protein>
    <submittedName>
        <fullName evidence="2">Uncharacterized protein</fullName>
    </submittedName>
</protein>
<feature type="transmembrane region" description="Helical" evidence="1">
    <location>
        <begin position="6"/>
        <end position="22"/>
    </location>
</feature>
<dbReference type="AlphaFoldDB" id="A0A840TY74"/>
<gene>
    <name evidence="2" type="ORF">HNQ92_004723</name>
</gene>
<proteinExistence type="predicted"/>
<accession>A0A840TY74</accession>
<dbReference type="RefSeq" id="WP_184177826.1">
    <property type="nucleotide sequence ID" value="NZ_JACHGF010000010.1"/>
</dbReference>
<sequence>MNEVIIIALIIFLIFSFSYIQNKRFQYKLRTLNESRPDLDRAEYVNILVQKGFDKLHAEVVHDKIREFAQMDDFSIYPEDDLPNLYRMDDMDIMEMVDKICKALHLRRAEEVDFNELNEKIKVVNAEYILMLTKKLAA</sequence>
<keyword evidence="1" id="KW-0472">Membrane</keyword>
<reference evidence="2 3" key="1">
    <citation type="submission" date="2020-08" db="EMBL/GenBank/DDBJ databases">
        <title>Genomic Encyclopedia of Type Strains, Phase IV (KMG-IV): sequencing the most valuable type-strain genomes for metagenomic binning, comparative biology and taxonomic classification.</title>
        <authorList>
            <person name="Goeker M."/>
        </authorList>
    </citation>
    <scope>NUCLEOTIDE SEQUENCE [LARGE SCALE GENOMIC DNA]</scope>
    <source>
        <strain evidence="2 3">DSM 105074</strain>
    </source>
</reference>
<dbReference type="Proteomes" id="UP000557307">
    <property type="component" value="Unassembled WGS sequence"/>
</dbReference>
<keyword evidence="1" id="KW-1133">Transmembrane helix</keyword>
<keyword evidence="3" id="KW-1185">Reference proteome</keyword>
<organism evidence="2 3">
    <name type="scientific">Rhabdobacter roseus</name>
    <dbReference type="NCBI Taxonomy" id="1655419"/>
    <lineage>
        <taxon>Bacteria</taxon>
        <taxon>Pseudomonadati</taxon>
        <taxon>Bacteroidota</taxon>
        <taxon>Cytophagia</taxon>
        <taxon>Cytophagales</taxon>
        <taxon>Cytophagaceae</taxon>
        <taxon>Rhabdobacter</taxon>
    </lineage>
</organism>
<keyword evidence="1" id="KW-0812">Transmembrane</keyword>
<evidence type="ECO:0000313" key="2">
    <source>
        <dbReference type="EMBL" id="MBB5286562.1"/>
    </source>
</evidence>
<evidence type="ECO:0000313" key="3">
    <source>
        <dbReference type="Proteomes" id="UP000557307"/>
    </source>
</evidence>
<evidence type="ECO:0000256" key="1">
    <source>
        <dbReference type="SAM" id="Phobius"/>
    </source>
</evidence>